<dbReference type="GO" id="GO:0005975">
    <property type="term" value="P:carbohydrate metabolic process"/>
    <property type="evidence" value="ECO:0007669"/>
    <property type="project" value="InterPro"/>
</dbReference>
<dbReference type="CDD" id="cd10967">
    <property type="entry name" value="CE4_GLA_like_6s"/>
    <property type="match status" value="1"/>
</dbReference>
<reference evidence="7 8" key="1">
    <citation type="submission" date="2017-10" db="EMBL/GenBank/DDBJ databases">
        <title>Genome sequence of Caulobacter mirabilis FWC38.</title>
        <authorList>
            <person name="Fiebig A."/>
            <person name="Crosson S."/>
        </authorList>
    </citation>
    <scope>NUCLEOTIDE SEQUENCE [LARGE SCALE GENOMIC DNA]</scope>
    <source>
        <strain evidence="7 8">FWC 38</strain>
    </source>
</reference>
<gene>
    <name evidence="7" type="ORF">CSW64_09845</name>
</gene>
<dbReference type="AlphaFoldDB" id="A0A2D2AXG5"/>
<evidence type="ECO:0000313" key="7">
    <source>
        <dbReference type="EMBL" id="ATQ42692.1"/>
    </source>
</evidence>
<dbReference type="OrthoDB" id="2795102at2"/>
<dbReference type="GO" id="GO:0016810">
    <property type="term" value="F:hydrolase activity, acting on carbon-nitrogen (but not peptide) bonds"/>
    <property type="evidence" value="ECO:0007669"/>
    <property type="project" value="InterPro"/>
</dbReference>
<dbReference type="Proteomes" id="UP000228945">
    <property type="component" value="Chromosome"/>
</dbReference>
<evidence type="ECO:0000259" key="6">
    <source>
        <dbReference type="PROSITE" id="PS51677"/>
    </source>
</evidence>
<feature type="domain" description="NodB homology" evidence="6">
    <location>
        <begin position="34"/>
        <end position="250"/>
    </location>
</feature>
<evidence type="ECO:0000256" key="5">
    <source>
        <dbReference type="ARBA" id="ARBA00032976"/>
    </source>
</evidence>
<dbReference type="KEGG" id="cmb:CSW64_09845"/>
<dbReference type="PANTHER" id="PTHR34216:SF11">
    <property type="entry name" value="CHITOOLIGOSACCHARIDE DEACETYLASE"/>
    <property type="match status" value="1"/>
</dbReference>
<sequence>MEAYSADRSLKGKLRRRIARLACRRPLRMALERPMISFSFDDAPTTATLAGAQVLEARGMRGTYYFSVGLAGGEGPMGPYATEADARRLAAAGHEIACHTHSHLDCGKADALAITLDVDRNAEGLRAWGTAATESFAYPYGDVSIPAKRVLGGRFRTLRTVQAGLIEDGADANQLPAVGVEGEDGEAKALHWLDRAADRRAWLILYTHDVAPSPSAWGCTAEALGHLADAAQARGFEVVTVAEGARRLNL</sequence>
<dbReference type="RefSeq" id="WP_099621946.1">
    <property type="nucleotide sequence ID" value="NZ_CP024201.1"/>
</dbReference>
<protein>
    <recommendedName>
        <fullName evidence="3">Chitooligosaccharide deacetylase</fullName>
    </recommendedName>
    <alternativeName>
        <fullName evidence="5">Nodulation protein B</fullName>
    </alternativeName>
</protein>
<organism evidence="7 8">
    <name type="scientific">Caulobacter mirabilis</name>
    <dbReference type="NCBI Taxonomy" id="69666"/>
    <lineage>
        <taxon>Bacteria</taxon>
        <taxon>Pseudomonadati</taxon>
        <taxon>Pseudomonadota</taxon>
        <taxon>Alphaproteobacteria</taxon>
        <taxon>Caulobacterales</taxon>
        <taxon>Caulobacteraceae</taxon>
        <taxon>Caulobacter</taxon>
    </lineage>
</organism>
<evidence type="ECO:0000256" key="1">
    <source>
        <dbReference type="ARBA" id="ARBA00003236"/>
    </source>
</evidence>
<dbReference type="PANTHER" id="PTHR34216">
    <property type="match status" value="1"/>
</dbReference>
<comment type="function">
    <text evidence="1">Is involved in generating a small heat-stable compound (Nod), an acylated oligomer of N-acetylglucosamine, that stimulates mitosis in various plant protoplasts.</text>
</comment>
<evidence type="ECO:0000256" key="3">
    <source>
        <dbReference type="ARBA" id="ARBA00020071"/>
    </source>
</evidence>
<proteinExistence type="inferred from homology"/>
<dbReference type="PROSITE" id="PS51677">
    <property type="entry name" value="NODB"/>
    <property type="match status" value="1"/>
</dbReference>
<dbReference type="Gene3D" id="3.20.20.370">
    <property type="entry name" value="Glycoside hydrolase/deacetylase"/>
    <property type="match status" value="1"/>
</dbReference>
<evidence type="ECO:0000313" key="8">
    <source>
        <dbReference type="Proteomes" id="UP000228945"/>
    </source>
</evidence>
<name>A0A2D2AXG5_9CAUL</name>
<evidence type="ECO:0000256" key="2">
    <source>
        <dbReference type="ARBA" id="ARBA00010973"/>
    </source>
</evidence>
<evidence type="ECO:0000256" key="4">
    <source>
        <dbReference type="ARBA" id="ARBA00022729"/>
    </source>
</evidence>
<keyword evidence="4" id="KW-0732">Signal</keyword>
<comment type="similarity">
    <text evidence="2">Belongs to the polysaccharide deacetylase family.</text>
</comment>
<dbReference type="Pfam" id="PF01522">
    <property type="entry name" value="Polysacc_deac_1"/>
    <property type="match status" value="1"/>
</dbReference>
<dbReference type="EMBL" id="CP024201">
    <property type="protein sequence ID" value="ATQ42692.1"/>
    <property type="molecule type" value="Genomic_DNA"/>
</dbReference>
<dbReference type="InterPro" id="IPR051398">
    <property type="entry name" value="Polysacch_Deacetylase"/>
</dbReference>
<dbReference type="SUPFAM" id="SSF88713">
    <property type="entry name" value="Glycoside hydrolase/deacetylase"/>
    <property type="match status" value="1"/>
</dbReference>
<accession>A0A2D2AXG5</accession>
<keyword evidence="8" id="KW-1185">Reference proteome</keyword>
<dbReference type="InterPro" id="IPR011330">
    <property type="entry name" value="Glyco_hydro/deAcase_b/a-brl"/>
</dbReference>
<dbReference type="InterPro" id="IPR002509">
    <property type="entry name" value="NODB_dom"/>
</dbReference>